<keyword evidence="2" id="KW-0813">Transport</keyword>
<evidence type="ECO:0000313" key="14">
    <source>
        <dbReference type="Proteomes" id="UP001165060"/>
    </source>
</evidence>
<dbReference type="InterPro" id="IPR000595">
    <property type="entry name" value="cNMP-bd_dom"/>
</dbReference>
<dbReference type="PANTHER" id="PTHR10110:SF86">
    <property type="entry name" value="SODIUM_HYDROGEN EXCHANGER 7"/>
    <property type="match status" value="1"/>
</dbReference>
<keyword evidence="14" id="KW-1185">Reference proteome</keyword>
<comment type="subcellular location">
    <subcellularLocation>
        <location evidence="1">Cell membrane</location>
        <topology evidence="1">Multi-pass membrane protein</topology>
    </subcellularLocation>
</comment>
<evidence type="ECO:0000256" key="3">
    <source>
        <dbReference type="ARBA" id="ARBA00022475"/>
    </source>
</evidence>
<evidence type="ECO:0000256" key="11">
    <source>
        <dbReference type="SAM" id="Phobius"/>
    </source>
</evidence>
<comment type="caution">
    <text evidence="13">The sequence shown here is derived from an EMBL/GenBank/DDBJ whole genome shotgun (WGS) entry which is preliminary data.</text>
</comment>
<keyword evidence="3" id="KW-1003">Cell membrane</keyword>
<feature type="transmembrane region" description="Helical" evidence="11">
    <location>
        <begin position="332"/>
        <end position="353"/>
    </location>
</feature>
<organism evidence="13 14">
    <name type="scientific">Tetraparma gracilis</name>
    <dbReference type="NCBI Taxonomy" id="2962635"/>
    <lineage>
        <taxon>Eukaryota</taxon>
        <taxon>Sar</taxon>
        <taxon>Stramenopiles</taxon>
        <taxon>Ochrophyta</taxon>
        <taxon>Bolidophyceae</taxon>
        <taxon>Parmales</taxon>
        <taxon>Triparmaceae</taxon>
        <taxon>Tetraparma</taxon>
    </lineage>
</organism>
<name>A0ABQ6N8B4_9STRA</name>
<gene>
    <name evidence="13" type="ORF">TeGR_g6435</name>
</gene>
<dbReference type="Gene3D" id="2.60.120.10">
    <property type="entry name" value="Jelly Rolls"/>
    <property type="match status" value="1"/>
</dbReference>
<evidence type="ECO:0000256" key="5">
    <source>
        <dbReference type="ARBA" id="ARBA00022989"/>
    </source>
</evidence>
<dbReference type="Gene3D" id="6.10.140.1330">
    <property type="match status" value="1"/>
</dbReference>
<feature type="transmembrane region" description="Helical" evidence="11">
    <location>
        <begin position="222"/>
        <end position="241"/>
    </location>
</feature>
<dbReference type="SMART" id="SM00100">
    <property type="entry name" value="cNMP"/>
    <property type="match status" value="1"/>
</dbReference>
<evidence type="ECO:0000256" key="10">
    <source>
        <dbReference type="SAM" id="MobiDB-lite"/>
    </source>
</evidence>
<keyword evidence="8 11" id="KW-0472">Membrane</keyword>
<keyword evidence="7" id="KW-0406">Ion transport</keyword>
<dbReference type="EMBL" id="BRYB01002295">
    <property type="protein sequence ID" value="GMI42573.1"/>
    <property type="molecule type" value="Genomic_DNA"/>
</dbReference>
<feature type="region of interest" description="Disordered" evidence="10">
    <location>
        <begin position="784"/>
        <end position="806"/>
    </location>
</feature>
<dbReference type="Proteomes" id="UP001165060">
    <property type="component" value="Unassembled WGS sequence"/>
</dbReference>
<reference evidence="13 14" key="1">
    <citation type="journal article" date="2023" name="Commun. Biol.">
        <title>Genome analysis of Parmales, the sister group of diatoms, reveals the evolutionary specialization of diatoms from phago-mixotrophs to photoautotrophs.</title>
        <authorList>
            <person name="Ban H."/>
            <person name="Sato S."/>
            <person name="Yoshikawa S."/>
            <person name="Yamada K."/>
            <person name="Nakamura Y."/>
            <person name="Ichinomiya M."/>
            <person name="Sato N."/>
            <person name="Blanc-Mathieu R."/>
            <person name="Endo H."/>
            <person name="Kuwata A."/>
            <person name="Ogata H."/>
        </authorList>
    </citation>
    <scope>NUCLEOTIDE SEQUENCE [LARGE SCALE GENOMIC DNA]</scope>
</reference>
<keyword evidence="5 11" id="KW-1133">Transmembrane helix</keyword>
<feature type="transmembrane region" description="Helical" evidence="11">
    <location>
        <begin position="130"/>
        <end position="153"/>
    </location>
</feature>
<keyword evidence="4 11" id="KW-0812">Transmembrane</keyword>
<dbReference type="SUPFAM" id="SSF51206">
    <property type="entry name" value="cAMP-binding domain-like"/>
    <property type="match status" value="1"/>
</dbReference>
<evidence type="ECO:0000256" key="2">
    <source>
        <dbReference type="ARBA" id="ARBA00022448"/>
    </source>
</evidence>
<dbReference type="Pfam" id="PF00999">
    <property type="entry name" value="Na_H_Exchanger"/>
    <property type="match status" value="1"/>
</dbReference>
<proteinExistence type="predicted"/>
<dbReference type="CDD" id="cd00038">
    <property type="entry name" value="CAP_ED"/>
    <property type="match status" value="1"/>
</dbReference>
<feature type="transmembrane region" description="Helical" evidence="11">
    <location>
        <begin position="291"/>
        <end position="312"/>
    </location>
</feature>
<evidence type="ECO:0000256" key="1">
    <source>
        <dbReference type="ARBA" id="ARBA00004651"/>
    </source>
</evidence>
<sequence length="992" mass="110863">GGFIGYLMKEDLLGSLGESAVGMASMDAHLLLYTFLPPLIFESAFNVHETHFQKVKFAALTYHASLLGALLSATDPVAVVALLKQVGTGSLLDTLIEAESLLNDGTAMVVFSVLLEVVKAGQLELTGGEIVLTFIQMAVCGPIIGVSMGYMWSNWIGQIFNSSEVEVTITLCAAYLTFYVAEGVLGSSGVLAVVGCGIYMGNRGDTQISPEVEEFLQEFWELLGYIANTCIFTLTGVIIIYNDMWESITRYDFLKSFGIYMSIMTIRFVVFKCLNPAIKLMDAFVPSPEETYICCWGALRGAVGLALGLVVWGNKMENFGKIDDVYGDLVLFHAAMIVIITLLFNATTVAPLLKYLGLDKVDDLKDKLFRVSMEEIRGAGEREVDSLKMDELISCASWPDVRKFGSVDRRKKRVKDGAAEDEGMIQKARSSGKFGNNKTTPMDTDQNDERSFRKHLTEMRELRESRRRCLAAVKASYRNQFRQGMLSRRALHFLEHLTEKMLDENCELDEWNYIRDSHLFSRVKRRDSALLRYVYKSKDFSNLQFGYDVVCGFFNARVDAMHSMSIILGVESAAYDHIKDSITDDTIIAKKTILDVQRNLPEIAANIATLRAARSMLNAQRSATMELYEGGFLDKLEHGKVVHDIEEKMHHLLTHPPPIDMPSKVDLIKEISWLQEASPEVITCLTEAAVEMFVEDGDVIIRQDEVGNNLFLIARGTCSVKITNKKGDSETVGELGVGQVVGELAWLTDKPRQASVLAASRGIIYAINGQVLTDLMDRETAASGFEMTDSGGSSDGQTEGGIDRAKTRADSLRVAKSIGTIRKKLWESAGWRLGENLLRYQDPYMEWDRAELRRWLVQWKLFYPQKYMGIEVVRPCILLDGSCQQPWQEQTGEHTEAPHYLTPKKGQPIKLVFSDTAKVFCPPGALRTNKKNKVTTKNKNLFQATGWNLIKNKMVDEKKKGWGKLALDLKGEIDRVHADKEVGGGILHQHSR</sequence>
<dbReference type="InterPro" id="IPR014710">
    <property type="entry name" value="RmlC-like_jellyroll"/>
</dbReference>
<feature type="transmembrane region" description="Helical" evidence="11">
    <location>
        <begin position="173"/>
        <end position="201"/>
    </location>
</feature>
<feature type="domain" description="Cyclic nucleotide-binding" evidence="12">
    <location>
        <begin position="673"/>
        <end position="776"/>
    </location>
</feature>
<evidence type="ECO:0000256" key="7">
    <source>
        <dbReference type="ARBA" id="ARBA00023065"/>
    </source>
</evidence>
<dbReference type="InterPro" id="IPR018422">
    <property type="entry name" value="Cation/H_exchanger_CPA1"/>
</dbReference>
<dbReference type="InterPro" id="IPR006153">
    <property type="entry name" value="Cation/H_exchanger_TM"/>
</dbReference>
<evidence type="ECO:0000256" key="8">
    <source>
        <dbReference type="ARBA" id="ARBA00023136"/>
    </source>
</evidence>
<dbReference type="InterPro" id="IPR018490">
    <property type="entry name" value="cNMP-bd_dom_sf"/>
</dbReference>
<evidence type="ECO:0000256" key="6">
    <source>
        <dbReference type="ARBA" id="ARBA00023053"/>
    </source>
</evidence>
<evidence type="ECO:0000256" key="4">
    <source>
        <dbReference type="ARBA" id="ARBA00022692"/>
    </source>
</evidence>
<evidence type="ECO:0000256" key="9">
    <source>
        <dbReference type="ARBA" id="ARBA00023201"/>
    </source>
</evidence>
<keyword evidence="6" id="KW-0915">Sodium</keyword>
<feature type="transmembrane region" description="Helical" evidence="11">
    <location>
        <begin position="253"/>
        <end position="270"/>
    </location>
</feature>
<dbReference type="Pfam" id="PF00027">
    <property type="entry name" value="cNMP_binding"/>
    <property type="match status" value="1"/>
</dbReference>
<accession>A0ABQ6N8B4</accession>
<dbReference type="PROSITE" id="PS50042">
    <property type="entry name" value="CNMP_BINDING_3"/>
    <property type="match status" value="1"/>
</dbReference>
<evidence type="ECO:0000313" key="13">
    <source>
        <dbReference type="EMBL" id="GMI42573.1"/>
    </source>
</evidence>
<dbReference type="PANTHER" id="PTHR10110">
    <property type="entry name" value="SODIUM/HYDROGEN EXCHANGER"/>
    <property type="match status" value="1"/>
</dbReference>
<protein>
    <recommendedName>
        <fullName evidence="12">Cyclic nucleotide-binding domain-containing protein</fullName>
    </recommendedName>
</protein>
<evidence type="ECO:0000259" key="12">
    <source>
        <dbReference type="PROSITE" id="PS50042"/>
    </source>
</evidence>
<keyword evidence="9" id="KW-0739">Sodium transport</keyword>
<feature type="non-terminal residue" evidence="13">
    <location>
        <position position="1"/>
    </location>
</feature>